<evidence type="ECO:0000256" key="1">
    <source>
        <dbReference type="SAM" id="Phobius"/>
    </source>
</evidence>
<dbReference type="EMBL" id="MU150306">
    <property type="protein sequence ID" value="KAF9459995.1"/>
    <property type="molecule type" value="Genomic_DNA"/>
</dbReference>
<keyword evidence="1" id="KW-0472">Membrane</keyword>
<sequence>MEVKPDLKTIVTAGWHLRIVSSFELVALTILFYDFLLTFKNEVHYIWEKKKTPLSILYLANRYFTPVAFIFSIYAMFSVSWTYDLLVKSITTAACINYLKGVWDFPNLRPAQQLSLVHAIFRKNWLVTSVPCLICAVQLAMMSYVLANSGRAAQIIPPSSIAHGCVLFPDPKLGLIVLLFVIPSLVFDATVMILLSFGLYFNASSRSMYAVSKLLFRDGILYFSVVFLTNLIWVVFGALGPSDLQTTLALFSTASKNYKYYDWTSYPQPQDALVTSKFPAPGPKIVGLRR</sequence>
<protein>
    <recommendedName>
        <fullName evidence="2">DUF6533 domain-containing protein</fullName>
    </recommendedName>
</protein>
<dbReference type="AlphaFoldDB" id="A0A9P5Y2E7"/>
<reference evidence="3" key="1">
    <citation type="submission" date="2020-11" db="EMBL/GenBank/DDBJ databases">
        <authorList>
            <consortium name="DOE Joint Genome Institute"/>
            <person name="Ahrendt S."/>
            <person name="Riley R."/>
            <person name="Andreopoulos W."/>
            <person name="Labutti K."/>
            <person name="Pangilinan J."/>
            <person name="Ruiz-Duenas F.J."/>
            <person name="Barrasa J.M."/>
            <person name="Sanchez-Garcia M."/>
            <person name="Camarero S."/>
            <person name="Miyauchi S."/>
            <person name="Serrano A."/>
            <person name="Linde D."/>
            <person name="Babiker R."/>
            <person name="Drula E."/>
            <person name="Ayuso-Fernandez I."/>
            <person name="Pacheco R."/>
            <person name="Padilla G."/>
            <person name="Ferreira P."/>
            <person name="Barriuso J."/>
            <person name="Kellner H."/>
            <person name="Castanera R."/>
            <person name="Alfaro M."/>
            <person name="Ramirez L."/>
            <person name="Pisabarro A.G."/>
            <person name="Kuo A."/>
            <person name="Tritt A."/>
            <person name="Lipzen A."/>
            <person name="He G."/>
            <person name="Yan M."/>
            <person name="Ng V."/>
            <person name="Cullen D."/>
            <person name="Martin F."/>
            <person name="Rosso M.-N."/>
            <person name="Henrissat B."/>
            <person name="Hibbett D."/>
            <person name="Martinez A.T."/>
            <person name="Grigoriev I.V."/>
        </authorList>
    </citation>
    <scope>NUCLEOTIDE SEQUENCE</scope>
    <source>
        <strain evidence="3">CBS 247.69</strain>
    </source>
</reference>
<dbReference type="InterPro" id="IPR045340">
    <property type="entry name" value="DUF6533"/>
</dbReference>
<feature type="domain" description="DUF6533" evidence="2">
    <location>
        <begin position="24"/>
        <end position="66"/>
    </location>
</feature>
<keyword evidence="1" id="KW-1133">Transmembrane helix</keyword>
<dbReference type="OrthoDB" id="3242376at2759"/>
<name>A0A9P5Y2E7_9AGAR</name>
<proteinExistence type="predicted"/>
<evidence type="ECO:0000313" key="3">
    <source>
        <dbReference type="EMBL" id="KAF9459995.1"/>
    </source>
</evidence>
<evidence type="ECO:0000313" key="4">
    <source>
        <dbReference type="Proteomes" id="UP000807353"/>
    </source>
</evidence>
<feature type="transmembrane region" description="Helical" evidence="1">
    <location>
        <begin position="173"/>
        <end position="200"/>
    </location>
</feature>
<feature type="transmembrane region" description="Helical" evidence="1">
    <location>
        <begin position="15"/>
        <end position="36"/>
    </location>
</feature>
<feature type="transmembrane region" description="Helical" evidence="1">
    <location>
        <begin position="125"/>
        <end position="147"/>
    </location>
</feature>
<accession>A0A9P5Y2E7</accession>
<keyword evidence="4" id="KW-1185">Reference proteome</keyword>
<organism evidence="3 4">
    <name type="scientific">Collybia nuda</name>
    <dbReference type="NCBI Taxonomy" id="64659"/>
    <lineage>
        <taxon>Eukaryota</taxon>
        <taxon>Fungi</taxon>
        <taxon>Dikarya</taxon>
        <taxon>Basidiomycota</taxon>
        <taxon>Agaricomycotina</taxon>
        <taxon>Agaricomycetes</taxon>
        <taxon>Agaricomycetidae</taxon>
        <taxon>Agaricales</taxon>
        <taxon>Tricholomatineae</taxon>
        <taxon>Clitocybaceae</taxon>
        <taxon>Collybia</taxon>
    </lineage>
</organism>
<comment type="caution">
    <text evidence="3">The sequence shown here is derived from an EMBL/GenBank/DDBJ whole genome shotgun (WGS) entry which is preliminary data.</text>
</comment>
<feature type="transmembrane region" description="Helical" evidence="1">
    <location>
        <begin position="56"/>
        <end position="77"/>
    </location>
</feature>
<evidence type="ECO:0000259" key="2">
    <source>
        <dbReference type="Pfam" id="PF20151"/>
    </source>
</evidence>
<feature type="transmembrane region" description="Helical" evidence="1">
    <location>
        <begin position="220"/>
        <end position="239"/>
    </location>
</feature>
<keyword evidence="1" id="KW-0812">Transmembrane</keyword>
<dbReference type="Pfam" id="PF20151">
    <property type="entry name" value="DUF6533"/>
    <property type="match status" value="1"/>
</dbReference>
<gene>
    <name evidence="3" type="ORF">BDZ94DRAFT_1311858</name>
</gene>
<dbReference type="Proteomes" id="UP000807353">
    <property type="component" value="Unassembled WGS sequence"/>
</dbReference>